<evidence type="ECO:0000313" key="1">
    <source>
        <dbReference type="EMBL" id="VAX20206.1"/>
    </source>
</evidence>
<protein>
    <submittedName>
        <fullName evidence="1">Uncharacterized protein</fullName>
    </submittedName>
</protein>
<reference evidence="1" key="1">
    <citation type="submission" date="2018-06" db="EMBL/GenBank/DDBJ databases">
        <authorList>
            <person name="Zhirakovskaya E."/>
        </authorList>
    </citation>
    <scope>NUCLEOTIDE SEQUENCE</scope>
</reference>
<organism evidence="1">
    <name type="scientific">hydrothermal vent metagenome</name>
    <dbReference type="NCBI Taxonomy" id="652676"/>
    <lineage>
        <taxon>unclassified sequences</taxon>
        <taxon>metagenomes</taxon>
        <taxon>ecological metagenomes</taxon>
    </lineage>
</organism>
<proteinExistence type="predicted"/>
<sequence>LSFDERYQIGAPANASGFMTPFTTVADAVSGDINNVFTHSSEPGGAASVLKIGGVDEARLMLSAGSCLAWSVSSDSTVCDYAACSTIPGCEKRKGVDVAPDPDGYQNYFIKLRARLVAGNGFGVYFRSSYSNEDDPYLIDFGSLTGYTWQYDSGMGYLLPCDFFTMIPGSDGSGMLFTRRVENGSELCGAGCGLFTAQASPDTYPFFCPENKANDTLIPGWQWSNADWPGDWRTVYVYVYRDTAKIYLDREEISGGAPALIGVVALDSIASLLPTGGIGLRTWNGSVVEVDYIEIYGNDDNNDASTYLGE</sequence>
<dbReference type="AlphaFoldDB" id="A0A3B1BPF4"/>
<dbReference type="Gene3D" id="2.60.120.560">
    <property type="entry name" value="Exo-inulinase, domain 1"/>
    <property type="match status" value="1"/>
</dbReference>
<dbReference type="EMBL" id="UOGA01000171">
    <property type="protein sequence ID" value="VAX20206.1"/>
    <property type="molecule type" value="Genomic_DNA"/>
</dbReference>
<accession>A0A3B1BPF4</accession>
<name>A0A3B1BPF4_9ZZZZ</name>
<feature type="non-terminal residue" evidence="1">
    <location>
        <position position="1"/>
    </location>
</feature>
<gene>
    <name evidence="1" type="ORF">MNBD_NITROSPINAE04-1746</name>
</gene>